<sequence length="764" mass="86065">MGDNKGDTVKKQTPQTQQQQQLSSSSSPKEPLDQESSESRQQKFISAPLYVPIARAWRVQYQGGGADGSGGGSSGGDVAGHTTRGKTRAEKDREVAEFLNRHGINRDAKTAGTKWDNMLGEFRKVYEWERGSEKEQVGKSYFRLSPYERKLHRLPASFDEEVFDELSQFMGPRMRSTPQSRGIASGSGDEGRPFLSTSSKPLPPPPPFKEDESLPISDELTFFDDAMVACTMEAFEDGPLKGFSVDRFVNGQQVKVFGRRKSSTTTASASSSGFIERAQLPFAEPLIRTIPSLEFQDPTDYYLSCLRVSPTTLPSLFELSWHVQEPPPEEYRFPLRKDVYRDLPPGKEVLFTTSNELLDCRAIMYDIISPILRTNPSLTASTATSRDSFIGLWDDCINRVVSKFCSLEMGIIRKPSLTSSTTDQPLQDQWPNVTGFIRNLCLWRGEETDQVREGQLDPPSLIVEKLLWTFMDLPYIFGYYAVGYSVTFCALSRSQDRIIRTDLYSVDLSSPAERLKALVPCFRIAGLLPLLADRCFININAKQYFPFSDFERIDLGNGNIIEMTPNFVMRSFSSKRKWAAVKEIYDILDHRIPHAEFICQESDKDLTLVFKPRGCKFKPVNCEQLVEALKYVTKALVALHDLCFMHRDLGWDKVLRRTDRDNEWFVCGFDEAVGAPQLYPHVVPGGEARGRHAPEMGRGLHGVKVDVWGVGVLVRTCGLANVPKMLRELQNRCLDQNPELRPTAADCYHHLLQVQSASSSGAPY</sequence>
<feature type="compositionally biased region" description="Gly residues" evidence="1">
    <location>
        <begin position="62"/>
        <end position="78"/>
    </location>
</feature>
<dbReference type="OrthoDB" id="2379186at2759"/>
<dbReference type="AlphaFoldDB" id="A0A1R3JT12"/>
<gene>
    <name evidence="2" type="ORF">COLO4_14220</name>
</gene>
<comment type="caution">
    <text evidence="2">The sequence shown here is derived from an EMBL/GenBank/DDBJ whole genome shotgun (WGS) entry which is preliminary data.</text>
</comment>
<organism evidence="2 3">
    <name type="scientific">Corchorus olitorius</name>
    <dbReference type="NCBI Taxonomy" id="93759"/>
    <lineage>
        <taxon>Eukaryota</taxon>
        <taxon>Viridiplantae</taxon>
        <taxon>Streptophyta</taxon>
        <taxon>Embryophyta</taxon>
        <taxon>Tracheophyta</taxon>
        <taxon>Spermatophyta</taxon>
        <taxon>Magnoliopsida</taxon>
        <taxon>eudicotyledons</taxon>
        <taxon>Gunneridae</taxon>
        <taxon>Pentapetalae</taxon>
        <taxon>rosids</taxon>
        <taxon>malvids</taxon>
        <taxon>Malvales</taxon>
        <taxon>Malvaceae</taxon>
        <taxon>Grewioideae</taxon>
        <taxon>Apeibeae</taxon>
        <taxon>Corchorus</taxon>
    </lineage>
</organism>
<protein>
    <recommendedName>
        <fullName evidence="4">Protein kinase domain-containing protein</fullName>
    </recommendedName>
</protein>
<dbReference type="InterPro" id="IPR011009">
    <property type="entry name" value="Kinase-like_dom_sf"/>
</dbReference>
<name>A0A1R3JT12_9ROSI</name>
<feature type="compositionally biased region" description="Basic and acidic residues" evidence="1">
    <location>
        <begin position="1"/>
        <end position="10"/>
    </location>
</feature>
<feature type="region of interest" description="Disordered" evidence="1">
    <location>
        <begin position="172"/>
        <end position="213"/>
    </location>
</feature>
<dbReference type="PANTHER" id="PTHR33492:SF9">
    <property type="entry name" value="GB|AAB80672.1"/>
    <property type="match status" value="1"/>
</dbReference>
<proteinExistence type="predicted"/>
<keyword evidence="3" id="KW-1185">Reference proteome</keyword>
<accession>A0A1R3JT12</accession>
<feature type="region of interest" description="Disordered" evidence="1">
    <location>
        <begin position="1"/>
        <end position="45"/>
    </location>
</feature>
<dbReference type="SUPFAM" id="SSF56112">
    <property type="entry name" value="Protein kinase-like (PK-like)"/>
    <property type="match status" value="1"/>
</dbReference>
<feature type="region of interest" description="Disordered" evidence="1">
    <location>
        <begin position="62"/>
        <end position="91"/>
    </location>
</feature>
<feature type="compositionally biased region" description="Low complexity" evidence="1">
    <location>
        <begin position="12"/>
        <end position="28"/>
    </location>
</feature>
<evidence type="ECO:0000313" key="3">
    <source>
        <dbReference type="Proteomes" id="UP000187203"/>
    </source>
</evidence>
<reference evidence="3" key="1">
    <citation type="submission" date="2013-09" db="EMBL/GenBank/DDBJ databases">
        <title>Corchorus olitorius genome sequencing.</title>
        <authorList>
            <person name="Alam M."/>
            <person name="Haque M.S."/>
            <person name="Islam M.S."/>
            <person name="Emdad E.M."/>
            <person name="Islam M.M."/>
            <person name="Ahmed B."/>
            <person name="Halim A."/>
            <person name="Hossen Q.M.M."/>
            <person name="Hossain M.Z."/>
            <person name="Ahmed R."/>
            <person name="Khan M.M."/>
            <person name="Islam R."/>
            <person name="Rashid M.M."/>
            <person name="Khan S.A."/>
            <person name="Rahman M.S."/>
            <person name="Alam M."/>
            <person name="Yahiya A.S."/>
            <person name="Khan M.S."/>
            <person name="Azam M.S."/>
            <person name="Haque T."/>
            <person name="Lashkar M.Z.H."/>
            <person name="Akhand A.I."/>
            <person name="Morshed G."/>
            <person name="Roy S."/>
            <person name="Uddin K.S."/>
            <person name="Rabeya T."/>
            <person name="Hossain A.S."/>
            <person name="Chowdhury A."/>
            <person name="Snigdha A.R."/>
            <person name="Mortoza M.S."/>
            <person name="Matin S.A."/>
            <person name="Hoque S.M.E."/>
            <person name="Islam M.K."/>
            <person name="Roy D.K."/>
            <person name="Haider R."/>
            <person name="Moosa M.M."/>
            <person name="Elias S.M."/>
            <person name="Hasan A.M."/>
            <person name="Jahan S."/>
            <person name="Shafiuddin M."/>
            <person name="Mahmood N."/>
            <person name="Shommy N.S."/>
        </authorList>
    </citation>
    <scope>NUCLEOTIDE SEQUENCE [LARGE SCALE GENOMIC DNA]</scope>
    <source>
        <strain evidence="3">cv. O-4</strain>
    </source>
</reference>
<dbReference type="Gene3D" id="1.10.510.10">
    <property type="entry name" value="Transferase(Phosphotransferase) domain 1"/>
    <property type="match status" value="1"/>
</dbReference>
<evidence type="ECO:0008006" key="4">
    <source>
        <dbReference type="Google" id="ProtNLM"/>
    </source>
</evidence>
<dbReference type="EMBL" id="AWUE01015395">
    <property type="protein sequence ID" value="OMO97978.1"/>
    <property type="molecule type" value="Genomic_DNA"/>
</dbReference>
<dbReference type="Proteomes" id="UP000187203">
    <property type="component" value="Unassembled WGS sequence"/>
</dbReference>
<dbReference type="PANTHER" id="PTHR33492">
    <property type="entry name" value="OSJNBA0043A12.37 PROTEIN-RELATED"/>
    <property type="match status" value="1"/>
</dbReference>
<dbReference type="STRING" id="93759.A0A1R3JT12"/>
<evidence type="ECO:0000256" key="1">
    <source>
        <dbReference type="SAM" id="MobiDB-lite"/>
    </source>
</evidence>
<evidence type="ECO:0000313" key="2">
    <source>
        <dbReference type="EMBL" id="OMO97978.1"/>
    </source>
</evidence>